<keyword evidence="2" id="KW-1185">Reference proteome</keyword>
<sequence>VTSFSEKCYVVTPNMISFTGLVFAVIAAKCIVSDNIIRHRVAALFFQVRTWCDALDGIVARARMGLVKHASLRSTSGYVIDGLADALGFTAFLVGCLYYFRRWPPNESQYRVLYPKEHLEKNEGYTTENGNQTNWTGRRLFFVVFCFGIQIALSAFFWDRYIHTYSELLESPQPTVGKA</sequence>
<feature type="non-terminal residue" evidence="3">
    <location>
        <position position="1"/>
    </location>
</feature>
<feature type="non-terminal residue" evidence="3">
    <location>
        <position position="179"/>
    </location>
</feature>
<keyword evidence="1" id="KW-0812">Transmembrane</keyword>
<evidence type="ECO:0000256" key="1">
    <source>
        <dbReference type="SAM" id="Phobius"/>
    </source>
</evidence>
<dbReference type="InterPro" id="IPR000462">
    <property type="entry name" value="CDP-OH_P_trans"/>
</dbReference>
<name>A0ABM1C3D0_LIMPO</name>
<proteinExistence type="predicted"/>
<dbReference type="GeneID" id="106477429"/>
<dbReference type="RefSeq" id="XP_013793451.1">
    <property type="nucleotide sequence ID" value="XM_013937997.1"/>
</dbReference>
<feature type="transmembrane region" description="Helical" evidence="1">
    <location>
        <begin position="15"/>
        <end position="32"/>
    </location>
</feature>
<organism evidence="2 3">
    <name type="scientific">Limulus polyphemus</name>
    <name type="common">Atlantic horseshoe crab</name>
    <dbReference type="NCBI Taxonomy" id="6850"/>
    <lineage>
        <taxon>Eukaryota</taxon>
        <taxon>Metazoa</taxon>
        <taxon>Ecdysozoa</taxon>
        <taxon>Arthropoda</taxon>
        <taxon>Chelicerata</taxon>
        <taxon>Merostomata</taxon>
        <taxon>Xiphosura</taxon>
        <taxon>Limulidae</taxon>
        <taxon>Limulus</taxon>
    </lineage>
</organism>
<accession>A0ABM1C3D0</accession>
<dbReference type="InterPro" id="IPR043130">
    <property type="entry name" value="CDP-OH_PTrfase_TM_dom"/>
</dbReference>
<keyword evidence="1" id="KW-0472">Membrane</keyword>
<keyword evidence="1" id="KW-1133">Transmembrane helix</keyword>
<protein>
    <submittedName>
        <fullName evidence="3">Ceramide phosphoethanolamine synthase-like</fullName>
    </submittedName>
</protein>
<dbReference type="Pfam" id="PF01066">
    <property type="entry name" value="CDP-OH_P_transf"/>
    <property type="match status" value="1"/>
</dbReference>
<dbReference type="Gene3D" id="1.20.120.1760">
    <property type="match status" value="1"/>
</dbReference>
<evidence type="ECO:0000313" key="2">
    <source>
        <dbReference type="Proteomes" id="UP000694941"/>
    </source>
</evidence>
<reference evidence="3" key="1">
    <citation type="submission" date="2025-08" db="UniProtKB">
        <authorList>
            <consortium name="RefSeq"/>
        </authorList>
    </citation>
    <scope>IDENTIFICATION</scope>
    <source>
        <tissue evidence="3">Muscle</tissue>
    </source>
</reference>
<evidence type="ECO:0000313" key="3">
    <source>
        <dbReference type="RefSeq" id="XP_013793451.1"/>
    </source>
</evidence>
<dbReference type="Proteomes" id="UP000694941">
    <property type="component" value="Unplaced"/>
</dbReference>
<gene>
    <name evidence="3" type="primary">LOC106477429</name>
</gene>
<feature type="transmembrane region" description="Helical" evidence="1">
    <location>
        <begin position="140"/>
        <end position="158"/>
    </location>
</feature>